<organism evidence="3 5">
    <name type="scientific">Pseudomonas nitroreducens</name>
    <dbReference type="NCBI Taxonomy" id="46680"/>
    <lineage>
        <taxon>Bacteria</taxon>
        <taxon>Pseudomonadati</taxon>
        <taxon>Pseudomonadota</taxon>
        <taxon>Gammaproteobacteria</taxon>
        <taxon>Pseudomonadales</taxon>
        <taxon>Pseudomonadaceae</taxon>
        <taxon>Pseudomonas</taxon>
    </lineage>
</organism>
<name>A0A246F8A1_PSENT</name>
<dbReference type="EMBL" id="NJBA01000009">
    <property type="protein sequence ID" value="OWP48550.1"/>
    <property type="molecule type" value="Genomic_DNA"/>
</dbReference>
<protein>
    <recommendedName>
        <fullName evidence="2">Integrase catalytic domain-containing protein</fullName>
    </recommendedName>
</protein>
<dbReference type="EMBL" id="NJBA01000002">
    <property type="protein sequence ID" value="OWP52216.1"/>
    <property type="molecule type" value="Genomic_DNA"/>
</dbReference>
<comment type="caution">
    <text evidence="3">The sequence shown here is derived from an EMBL/GenBank/DDBJ whole genome shotgun (WGS) entry which is preliminary data.</text>
</comment>
<dbReference type="AlphaFoldDB" id="A0A246F8A1"/>
<evidence type="ECO:0000256" key="1">
    <source>
        <dbReference type="SAM" id="MobiDB-lite"/>
    </source>
</evidence>
<evidence type="ECO:0000259" key="2">
    <source>
        <dbReference type="Pfam" id="PF13683"/>
    </source>
</evidence>
<dbReference type="InterPro" id="IPR001584">
    <property type="entry name" value="Integrase_cat-core"/>
</dbReference>
<gene>
    <name evidence="4" type="ORF">CEG18_08175</name>
    <name evidence="3" type="ORF">CEG18_24505</name>
</gene>
<evidence type="ECO:0000313" key="3">
    <source>
        <dbReference type="EMBL" id="OWP48550.1"/>
    </source>
</evidence>
<dbReference type="Pfam" id="PF13683">
    <property type="entry name" value="rve_3"/>
    <property type="match status" value="1"/>
</dbReference>
<feature type="domain" description="Integrase catalytic" evidence="2">
    <location>
        <begin position="2"/>
        <end position="22"/>
    </location>
</feature>
<evidence type="ECO:0000313" key="5">
    <source>
        <dbReference type="Proteomes" id="UP000198145"/>
    </source>
</evidence>
<dbReference type="Proteomes" id="UP000198145">
    <property type="component" value="Unassembled WGS sequence"/>
</dbReference>
<reference evidence="3 5" key="1">
    <citation type="submission" date="2017-06" db="EMBL/GenBank/DDBJ databases">
        <title>Draft genome of Pseudomonas nitroreducens DF05.</title>
        <authorList>
            <person name="Iyer R."/>
        </authorList>
    </citation>
    <scope>NUCLEOTIDE SEQUENCE [LARGE SCALE GENOMIC DNA]</scope>
    <source>
        <strain evidence="3 5">DF05</strain>
    </source>
</reference>
<dbReference type="GO" id="GO:0015074">
    <property type="term" value="P:DNA integration"/>
    <property type="evidence" value="ECO:0007669"/>
    <property type="project" value="InterPro"/>
</dbReference>
<evidence type="ECO:0000313" key="4">
    <source>
        <dbReference type="EMBL" id="OWP52216.1"/>
    </source>
</evidence>
<sequence length="104" mass="12180">MDRWRYQYNQQRPHQALGQKPPLSRYQSSPRAYPEKLLEVEYEPGERVMKVRTKGQIRVNGRLVFVSEGLAGERVAIRPAKEDGVINIVFINKTVRQVDFRLPE</sequence>
<accession>A0A246F8A1</accession>
<proteinExistence type="predicted"/>
<feature type="region of interest" description="Disordered" evidence="1">
    <location>
        <begin position="1"/>
        <end position="30"/>
    </location>
</feature>